<protein>
    <recommendedName>
        <fullName evidence="3">Tetratricopeptide repeat protein</fullName>
    </recommendedName>
</protein>
<dbReference type="KEGG" id="mmob:F6R98_07430"/>
<dbReference type="RefSeq" id="WP_153248470.1">
    <property type="nucleotide sequence ID" value="NZ_CP044205.1"/>
</dbReference>
<reference evidence="1 2" key="1">
    <citation type="submission" date="2019-09" db="EMBL/GenBank/DDBJ databases">
        <title>Ecophysiology of the spiral-shaped methanotroph Methylospira mobilis as revealed by the complete genome sequence.</title>
        <authorList>
            <person name="Oshkin I.Y."/>
            <person name="Dedysh S.N."/>
            <person name="Miroshnikov K."/>
            <person name="Danilova O.V."/>
            <person name="Hakobyan A."/>
            <person name="Liesack W."/>
        </authorList>
    </citation>
    <scope>NUCLEOTIDE SEQUENCE [LARGE SCALE GENOMIC DNA]</scope>
    <source>
        <strain evidence="1 2">Shm1</strain>
    </source>
</reference>
<accession>A0A5Q0BF28</accession>
<sequence>MESKQQGSGSMTLFRIYRPVYRCALVLLLIQTAACSMFTRGSGISQASGQHDARCNDMEVGRIVSRMQQPDASTDTVILECALSAMHASNDPALLRSAAASHVSFLLADRTVDVVQRENWASDGVYLAETALAQGGEPDGAVHYYLAANLGWSVRAHPVAAMQTLPRMESELMRAIQLTPELDQGGPLRTLGMLYLKAPPWPGGIGDGDKALELLRQVVAQYPDHPLNHLFYTQALLATGGADNIRKAGEEWAKGKQLLSTVGFWENNRGSWGAEFSDVAEQLGPGAIKKTSN</sequence>
<dbReference type="AlphaFoldDB" id="A0A5Q0BF28"/>
<name>A0A5Q0BF28_9GAMM</name>
<proteinExistence type="predicted"/>
<organism evidence="1 2">
    <name type="scientific">Candidatus Methylospira mobilis</name>
    <dbReference type="NCBI Taxonomy" id="1808979"/>
    <lineage>
        <taxon>Bacteria</taxon>
        <taxon>Pseudomonadati</taxon>
        <taxon>Pseudomonadota</taxon>
        <taxon>Gammaproteobacteria</taxon>
        <taxon>Methylococcales</taxon>
        <taxon>Methylococcaceae</taxon>
        <taxon>Candidatus Methylospira</taxon>
    </lineage>
</organism>
<dbReference type="InParanoid" id="A0A5Q0BF28"/>
<gene>
    <name evidence="1" type="ORF">F6R98_07430</name>
</gene>
<dbReference type="InterPro" id="IPR038537">
    <property type="entry name" value="TatT_sf"/>
</dbReference>
<dbReference type="Proteomes" id="UP000325755">
    <property type="component" value="Chromosome"/>
</dbReference>
<dbReference type="OrthoDB" id="9812424at2"/>
<evidence type="ECO:0008006" key="3">
    <source>
        <dbReference type="Google" id="ProtNLM"/>
    </source>
</evidence>
<keyword evidence="2" id="KW-1185">Reference proteome</keyword>
<dbReference type="Gene3D" id="1.25.40.920">
    <property type="entry name" value="TRAP transporter T-component"/>
    <property type="match status" value="1"/>
</dbReference>
<evidence type="ECO:0000313" key="2">
    <source>
        <dbReference type="Proteomes" id="UP000325755"/>
    </source>
</evidence>
<evidence type="ECO:0000313" key="1">
    <source>
        <dbReference type="EMBL" id="QFY42475.1"/>
    </source>
</evidence>
<dbReference type="EMBL" id="CP044205">
    <property type="protein sequence ID" value="QFY42475.1"/>
    <property type="molecule type" value="Genomic_DNA"/>
</dbReference>